<accession>A0A2U2BUG8</accession>
<sequence length="194" mass="21072">MTDAPAASDDGYLQGRLLIASPVIGDPRFDRSVVFMCAHGEDHAMGIIVNRPMGRLRLPELFEQLEVKCEIQVPDRAVLDGGPVDRDRGFVLHSDDFRSDEGTLPVGEGIGLTATKEILEAMASSRAPQRSTLALGYAGWEAGQLEEEIQANAWLVAEADDELVFGEDYDAKWTKALRKLGVTPEFLTGASGRA</sequence>
<dbReference type="NCBIfam" id="NF001268">
    <property type="entry name" value="PRK00228.1-4"/>
    <property type="match status" value="1"/>
</dbReference>
<dbReference type="Proteomes" id="UP000245168">
    <property type="component" value="Unassembled WGS sequence"/>
</dbReference>
<dbReference type="PANTHER" id="PTHR30327:SF1">
    <property type="entry name" value="UPF0301 PROTEIN YQGE"/>
    <property type="match status" value="1"/>
</dbReference>
<dbReference type="PANTHER" id="PTHR30327">
    <property type="entry name" value="UNCHARACTERIZED PROTEIN YQGE"/>
    <property type="match status" value="1"/>
</dbReference>
<evidence type="ECO:0000313" key="4">
    <source>
        <dbReference type="Proteomes" id="UP000245168"/>
    </source>
</evidence>
<protein>
    <recommendedName>
        <fullName evidence="2">UPF0301 protein DDZ18_08315</fullName>
    </recommendedName>
</protein>
<gene>
    <name evidence="3" type="ORF">DDZ18_08315</name>
</gene>
<keyword evidence="4" id="KW-1185">Reference proteome</keyword>
<dbReference type="Pfam" id="PF02622">
    <property type="entry name" value="DUF179"/>
    <property type="match status" value="1"/>
</dbReference>
<dbReference type="Gene3D" id="3.40.1740.10">
    <property type="entry name" value="VC0467-like"/>
    <property type="match status" value="1"/>
</dbReference>
<comment type="similarity">
    <text evidence="1 2">Belongs to the UPF0301 (AlgH) family.</text>
</comment>
<dbReference type="RefSeq" id="WP_109252884.1">
    <property type="nucleotide sequence ID" value="NZ_QEXV01000003.1"/>
</dbReference>
<dbReference type="InterPro" id="IPR003774">
    <property type="entry name" value="AlgH-like"/>
</dbReference>
<reference evidence="4" key="1">
    <citation type="submission" date="2018-05" db="EMBL/GenBank/DDBJ databases">
        <authorList>
            <person name="Liu B.-T."/>
        </authorList>
    </citation>
    <scope>NUCLEOTIDE SEQUENCE [LARGE SCALE GENOMIC DNA]</scope>
    <source>
        <strain evidence="4">WD6-1</strain>
    </source>
</reference>
<dbReference type="OrthoDB" id="9807486at2"/>
<dbReference type="AlphaFoldDB" id="A0A2U2BUG8"/>
<dbReference type="HAMAP" id="MF_00758">
    <property type="entry name" value="UPF0301"/>
    <property type="match status" value="1"/>
</dbReference>
<organism evidence="3 4">
    <name type="scientific">Marinicauda salina</name>
    <dbReference type="NCBI Taxonomy" id="2135793"/>
    <lineage>
        <taxon>Bacteria</taxon>
        <taxon>Pseudomonadati</taxon>
        <taxon>Pseudomonadota</taxon>
        <taxon>Alphaproteobacteria</taxon>
        <taxon>Maricaulales</taxon>
        <taxon>Maricaulaceae</taxon>
        <taxon>Marinicauda</taxon>
    </lineage>
</organism>
<proteinExistence type="inferred from homology"/>
<dbReference type="GO" id="GO:0005829">
    <property type="term" value="C:cytosol"/>
    <property type="evidence" value="ECO:0007669"/>
    <property type="project" value="TreeGrafter"/>
</dbReference>
<evidence type="ECO:0000313" key="3">
    <source>
        <dbReference type="EMBL" id="PWE17653.1"/>
    </source>
</evidence>
<evidence type="ECO:0000256" key="2">
    <source>
        <dbReference type="HAMAP-Rule" id="MF_00758"/>
    </source>
</evidence>
<dbReference type="EMBL" id="QEXV01000003">
    <property type="protein sequence ID" value="PWE17653.1"/>
    <property type="molecule type" value="Genomic_DNA"/>
</dbReference>
<comment type="caution">
    <text evidence="3">The sequence shown here is derived from an EMBL/GenBank/DDBJ whole genome shotgun (WGS) entry which is preliminary data.</text>
</comment>
<evidence type="ECO:0000256" key="1">
    <source>
        <dbReference type="ARBA" id="ARBA00009600"/>
    </source>
</evidence>
<name>A0A2U2BUG8_9PROT</name>
<dbReference type="SUPFAM" id="SSF143456">
    <property type="entry name" value="VC0467-like"/>
    <property type="match status" value="1"/>
</dbReference>